<dbReference type="Proteomes" id="UP000183047">
    <property type="component" value="Unassembled WGS sequence"/>
</dbReference>
<reference evidence="3" key="1">
    <citation type="submission" date="2016-10" db="EMBL/GenBank/DDBJ databases">
        <authorList>
            <person name="Varghese N."/>
            <person name="Submissions S."/>
        </authorList>
    </citation>
    <scope>NUCLEOTIDE SEQUENCE [LARGE SCALE GENOMIC DNA]</scope>
    <source>
        <strain evidence="3">XBD2006</strain>
    </source>
</reference>
<evidence type="ECO:0000259" key="1">
    <source>
        <dbReference type="Pfam" id="PF04991"/>
    </source>
</evidence>
<dbReference type="EMBL" id="FMUR01000016">
    <property type="protein sequence ID" value="SCY41157.1"/>
    <property type="molecule type" value="Genomic_DNA"/>
</dbReference>
<feature type="domain" description="LicD/FKTN/FKRP nucleotidyltransferase" evidence="1">
    <location>
        <begin position="40"/>
        <end position="279"/>
    </location>
</feature>
<evidence type="ECO:0000313" key="3">
    <source>
        <dbReference type="Proteomes" id="UP000183047"/>
    </source>
</evidence>
<evidence type="ECO:0000313" key="2">
    <source>
        <dbReference type="EMBL" id="SCY41157.1"/>
    </source>
</evidence>
<name>A0A1G5FPU6_9FIRM</name>
<dbReference type="OrthoDB" id="9786100at2"/>
<dbReference type="PANTHER" id="PTHR43404:SF2">
    <property type="entry name" value="LIPOPOLYSACCHARIDE CHOLINEPHOSPHOTRANSFERASE LICD"/>
    <property type="match status" value="1"/>
</dbReference>
<keyword evidence="3" id="KW-1185">Reference proteome</keyword>
<dbReference type="InterPro" id="IPR007074">
    <property type="entry name" value="LicD/FKTN/FKRP_NTP_transf"/>
</dbReference>
<dbReference type="InterPro" id="IPR052942">
    <property type="entry name" value="LPS_cholinephosphotransferase"/>
</dbReference>
<dbReference type="AlphaFoldDB" id="A0A1G5FPU6"/>
<dbReference type="GO" id="GO:0009100">
    <property type="term" value="P:glycoprotein metabolic process"/>
    <property type="evidence" value="ECO:0007669"/>
    <property type="project" value="UniProtKB-ARBA"/>
</dbReference>
<dbReference type="Pfam" id="PF04991">
    <property type="entry name" value="LicD"/>
    <property type="match status" value="1"/>
</dbReference>
<accession>A0A1G5FPU6</accession>
<sequence length="798" mass="90555">MDNSINFLRDEVRNGFYIPTAIKQAWSATLDVLSKIDSICEKHGIRYFADWGSFLGAVRHGGFIPWDDDLDICMLRDDYDKFRQVADAELPENFVIHDYERKDNHWLFLARVVNNSKMCFDLEYLNEHNNFPWLAGVDIFIKDYLYEDEEKEKSRCDEILNILAVADGIIDGQINKNAVLQKLNEFSAKYNTKFPKLNPDKKSEREVAVSLYRLAEKQMARVKPGDTHRVGQIFPWVIKYGSSAGETKSWYEKSIRLPFENTTIPVPACYNTVLTKRYGDYCTVKKNWDGHNYPFFEGQKKEMEEISGESFGGYKFDPKILERDVPDKSNSLKTIAKECVSELKKMLADADKICSGSELAAEAFDELTKLVGDIQQLAADFGTLTENVKGADRDCTVKLVGALQSLCDALWEDYIKVKEKAESGATEETAANNAETDFYKSKDALDKVEQSVKENILDRKEILFLPIGIREWKAFEDLYEKEISDPDTDVYVVPLPLLKKNFVGEVNMTDEEIAESAHMSEYPVELSCIDFRNYDIEMHAPDVVYIQNPYDEANSCHTIPPYFYASNVRKYADNVVYVPIAPTAEFSKDDGSDMYNMRHYVTVPAVIAADKVLVQSENIRSLYIDVLSSFAGQETEDIWKKKIEVADKYIEALTETLGEKADNKSDSEAGESRRKKLLVCIGANELLESTERGISLTEALNSKLEILKESADNIDVSISLYPEDKEEWIKVQDSLAKEIFDAMDSAVSKGYIKATFEDSKDADAIAQEYDAYYGSPSPFVPAFSVIGKPVMIADFGLM</sequence>
<dbReference type="PANTHER" id="PTHR43404">
    <property type="entry name" value="LIPOPOLYSACCHARIDE CHOLINEPHOSPHOTRANSFERASE LICD"/>
    <property type="match status" value="1"/>
</dbReference>
<organism evidence="2 3">
    <name type="scientific">Butyrivibrio hungatei</name>
    <dbReference type="NCBI Taxonomy" id="185008"/>
    <lineage>
        <taxon>Bacteria</taxon>
        <taxon>Bacillati</taxon>
        <taxon>Bacillota</taxon>
        <taxon>Clostridia</taxon>
        <taxon>Lachnospirales</taxon>
        <taxon>Lachnospiraceae</taxon>
        <taxon>Butyrivibrio</taxon>
    </lineage>
</organism>
<protein>
    <submittedName>
        <fullName evidence="2">Phosphorylcholine metabolism protein LicD</fullName>
    </submittedName>
</protein>
<gene>
    <name evidence="2" type="ORF">SAMN02910451_02482</name>
</gene>
<proteinExistence type="predicted"/>
<dbReference type="RefSeq" id="WP_074462940.1">
    <property type="nucleotide sequence ID" value="NZ_FMUR01000016.1"/>
</dbReference>